<sequence length="351" mass="40588">MRLLIITQKVDKEDSILGFMHNWILELSKKFEKITVICLEKREFDLPQNIKIYSLGKESGKARIKYIKNFFNLILGLHKEYDSVFVHMNQEYVLLGGFLWKILRKKIYFWRNHQLGNLFTRIAVWFSNKVFCTSKFAFVAKYEKTILMPVGIDTGVFNPESRIQNLESRKRSILFLSRMDPIKRPDLLIEALNILNKKNVDFVCDFYGNPTVGGEDYYNYLKTKVEELGLADKINFCNGVANHETPKIYKEHDIFVNLTPSGSFDKTILEAVVCGCLLVVANKSLVGEIDDRMIAKNETVAEIAQKIESLLDIGNEERFVLSASLQKYVLEKHSLSVLIEKLVKEIQNVQK</sequence>
<accession>A0A0G0H8L2</accession>
<gene>
    <name evidence="2" type="ORF">US19_C0024G0004</name>
</gene>
<dbReference type="Proteomes" id="UP000034492">
    <property type="component" value="Unassembled WGS sequence"/>
</dbReference>
<comment type="caution">
    <text evidence="2">The sequence shown here is derived from an EMBL/GenBank/DDBJ whole genome shotgun (WGS) entry which is preliminary data.</text>
</comment>
<dbReference type="Gene3D" id="3.40.50.2000">
    <property type="entry name" value="Glycogen Phosphorylase B"/>
    <property type="match status" value="1"/>
</dbReference>
<proteinExistence type="predicted"/>
<dbReference type="AlphaFoldDB" id="A0A0G0H8L2"/>
<feature type="domain" description="Glycosyl transferase family 1" evidence="1">
    <location>
        <begin position="162"/>
        <end position="314"/>
    </location>
</feature>
<dbReference type="SUPFAM" id="SSF53756">
    <property type="entry name" value="UDP-Glycosyltransferase/glycogen phosphorylase"/>
    <property type="match status" value="1"/>
</dbReference>
<dbReference type="PANTHER" id="PTHR12526">
    <property type="entry name" value="GLYCOSYLTRANSFERASE"/>
    <property type="match status" value="1"/>
</dbReference>
<dbReference type="Pfam" id="PF00534">
    <property type="entry name" value="Glycos_transf_1"/>
    <property type="match status" value="1"/>
</dbReference>
<evidence type="ECO:0000313" key="3">
    <source>
        <dbReference type="Proteomes" id="UP000034492"/>
    </source>
</evidence>
<protein>
    <submittedName>
        <fullName evidence="2">Glycosyltransferase</fullName>
    </submittedName>
</protein>
<name>A0A0G0H8L2_9BACT</name>
<evidence type="ECO:0000259" key="1">
    <source>
        <dbReference type="Pfam" id="PF00534"/>
    </source>
</evidence>
<dbReference type="GO" id="GO:0016757">
    <property type="term" value="F:glycosyltransferase activity"/>
    <property type="evidence" value="ECO:0007669"/>
    <property type="project" value="InterPro"/>
</dbReference>
<reference evidence="2 3" key="1">
    <citation type="journal article" date="2015" name="Nature">
        <title>rRNA introns, odd ribosomes, and small enigmatic genomes across a large radiation of phyla.</title>
        <authorList>
            <person name="Brown C.T."/>
            <person name="Hug L.A."/>
            <person name="Thomas B.C."/>
            <person name="Sharon I."/>
            <person name="Castelle C.J."/>
            <person name="Singh A."/>
            <person name="Wilkins M.J."/>
            <person name="Williams K.H."/>
            <person name="Banfield J.F."/>
        </authorList>
    </citation>
    <scope>NUCLEOTIDE SEQUENCE [LARGE SCALE GENOMIC DNA]</scope>
</reference>
<evidence type="ECO:0000313" key="2">
    <source>
        <dbReference type="EMBL" id="KKQ08434.1"/>
    </source>
</evidence>
<organism evidence="2 3">
    <name type="scientific">Candidatus Daviesbacteria bacterium GW2011_GWB1_36_5</name>
    <dbReference type="NCBI Taxonomy" id="1618426"/>
    <lineage>
        <taxon>Bacteria</taxon>
        <taxon>Candidatus Daviesiibacteriota</taxon>
    </lineage>
</organism>
<dbReference type="CDD" id="cd03801">
    <property type="entry name" value="GT4_PimA-like"/>
    <property type="match status" value="1"/>
</dbReference>
<keyword evidence="2" id="KW-0808">Transferase</keyword>
<dbReference type="InterPro" id="IPR001296">
    <property type="entry name" value="Glyco_trans_1"/>
</dbReference>
<dbReference type="EMBL" id="LBSA01000024">
    <property type="protein sequence ID" value="KKQ08434.1"/>
    <property type="molecule type" value="Genomic_DNA"/>
</dbReference>